<keyword evidence="3" id="KW-1185">Reference proteome</keyword>
<organism evidence="2 3">
    <name type="scientific">Fragariocoptes setiger</name>
    <dbReference type="NCBI Taxonomy" id="1670756"/>
    <lineage>
        <taxon>Eukaryota</taxon>
        <taxon>Metazoa</taxon>
        <taxon>Ecdysozoa</taxon>
        <taxon>Arthropoda</taxon>
        <taxon>Chelicerata</taxon>
        <taxon>Arachnida</taxon>
        <taxon>Acari</taxon>
        <taxon>Acariformes</taxon>
        <taxon>Trombidiformes</taxon>
        <taxon>Prostigmata</taxon>
        <taxon>Eupodina</taxon>
        <taxon>Eriophyoidea</taxon>
        <taxon>Phytoptidae</taxon>
        <taxon>Fragariocoptes</taxon>
    </lineage>
</organism>
<gene>
    <name evidence="2" type="ORF">GZH46_00165</name>
</gene>
<comment type="caution">
    <text evidence="2">The sequence shown here is derived from an EMBL/GenBank/DDBJ whole genome shotgun (WGS) entry which is preliminary data.</text>
</comment>
<feature type="region of interest" description="Disordered" evidence="1">
    <location>
        <begin position="118"/>
        <end position="165"/>
    </location>
</feature>
<feature type="compositionally biased region" description="Basic and acidic residues" evidence="1">
    <location>
        <begin position="82"/>
        <end position="94"/>
    </location>
</feature>
<accession>A0ABQ7SCY8</accession>
<evidence type="ECO:0000256" key="1">
    <source>
        <dbReference type="SAM" id="MobiDB-lite"/>
    </source>
</evidence>
<feature type="compositionally biased region" description="Basic and acidic residues" evidence="1">
    <location>
        <begin position="149"/>
        <end position="165"/>
    </location>
</feature>
<dbReference type="EMBL" id="JAIFTH010000015">
    <property type="protein sequence ID" value="KAG9511262.1"/>
    <property type="molecule type" value="Genomic_DNA"/>
</dbReference>
<sequence>VVGLGAYYRLELSIKLNLYHLLGSSTRNGNWSKESLIDATEDRIAFISNKSHDHNNNIDNKSDKLRGNSLNRSKASTVCTESEPKLEPESKPEQLKNQLSSNVDFEIGKTVSDVVETKQTKQNDDHDMSRRFGSSNLSPASRHALSDQQQHHQDPNRTSSDREHQVDIDDDSQDIMLALFVIDNDRQTSDRVSALQIHLRRPLMRLANLADIKHQRRRSRCDDSVQPESVTVIDTNDNHKVIVAGNSLDCLVPVDMQLTSMQNAPYGTISLKAYVALRDKHRLPLLVSVVNVPLSNSP</sequence>
<feature type="compositionally biased region" description="Polar residues" evidence="1">
    <location>
        <begin position="68"/>
        <end position="80"/>
    </location>
</feature>
<feature type="non-terminal residue" evidence="2">
    <location>
        <position position="1"/>
    </location>
</feature>
<name>A0ABQ7SCY8_9ACAR</name>
<feature type="region of interest" description="Disordered" evidence="1">
    <location>
        <begin position="51"/>
        <end position="102"/>
    </location>
</feature>
<feature type="compositionally biased region" description="Basic and acidic residues" evidence="1">
    <location>
        <begin position="51"/>
        <end position="66"/>
    </location>
</feature>
<evidence type="ECO:0000313" key="3">
    <source>
        <dbReference type="Proteomes" id="UP000825002"/>
    </source>
</evidence>
<dbReference type="Proteomes" id="UP000825002">
    <property type="component" value="Unassembled WGS sequence"/>
</dbReference>
<protein>
    <submittedName>
        <fullName evidence="2">Uncharacterized protein</fullName>
    </submittedName>
</protein>
<proteinExistence type="predicted"/>
<reference evidence="2 3" key="1">
    <citation type="submission" date="2020-10" db="EMBL/GenBank/DDBJ databases">
        <authorList>
            <person name="Klimov P.B."/>
            <person name="Dyachkov S.M."/>
            <person name="Chetverikov P.E."/>
        </authorList>
    </citation>
    <scope>NUCLEOTIDE SEQUENCE [LARGE SCALE GENOMIC DNA]</scope>
    <source>
        <strain evidence="2">BMOC 18-1129-001#AD2665</strain>
        <tissue evidence="2">Entire mites</tissue>
    </source>
</reference>
<evidence type="ECO:0000313" key="2">
    <source>
        <dbReference type="EMBL" id="KAG9511262.1"/>
    </source>
</evidence>
<feature type="compositionally biased region" description="Basic and acidic residues" evidence="1">
    <location>
        <begin position="118"/>
        <end position="130"/>
    </location>
</feature>